<dbReference type="InterPro" id="IPR050463">
    <property type="entry name" value="Gfo/Idh/MocA_oxidrdct_glycsds"/>
</dbReference>
<evidence type="ECO:0000256" key="2">
    <source>
        <dbReference type="ARBA" id="ARBA00023027"/>
    </source>
</evidence>
<protein>
    <recommendedName>
        <fullName evidence="9">Gfo/Idh/MocA family oxidoreductase</fullName>
    </recommendedName>
</protein>
<dbReference type="Pfam" id="PF06283">
    <property type="entry name" value="ThuA"/>
    <property type="match status" value="1"/>
</dbReference>
<accession>A0ABN6Y3P5</accession>
<keyword evidence="2" id="KW-0520">NAD</keyword>
<name>A0ABN6Y3P5_9MICO</name>
<feature type="domain" description="Gfo/Idh/MocA-like oxidoreductase N-terminal" evidence="4">
    <location>
        <begin position="224"/>
        <end position="338"/>
    </location>
</feature>
<dbReference type="SUPFAM" id="SSF55347">
    <property type="entry name" value="Glyceraldehyde-3-phosphate dehydrogenase-like, C-terminal domain"/>
    <property type="match status" value="1"/>
</dbReference>
<dbReference type="Pfam" id="PF22725">
    <property type="entry name" value="GFO_IDH_MocA_C3"/>
    <property type="match status" value="1"/>
</dbReference>
<dbReference type="EMBL" id="AP027732">
    <property type="protein sequence ID" value="BDZ51699.1"/>
    <property type="molecule type" value="Genomic_DNA"/>
</dbReference>
<dbReference type="InterPro" id="IPR036291">
    <property type="entry name" value="NAD(P)-bd_dom_sf"/>
</dbReference>
<dbReference type="InterPro" id="IPR000683">
    <property type="entry name" value="Gfo/Idh/MocA-like_OxRdtase_N"/>
</dbReference>
<dbReference type="Gene3D" id="3.30.360.10">
    <property type="entry name" value="Dihydrodipicolinate Reductase, domain 2"/>
    <property type="match status" value="1"/>
</dbReference>
<dbReference type="SUPFAM" id="SSF51735">
    <property type="entry name" value="NAD(P)-binding Rossmann-fold domains"/>
    <property type="match status" value="1"/>
</dbReference>
<gene>
    <name evidence="7" type="ORF">GCM10025867_39400</name>
</gene>
<dbReference type="SUPFAM" id="SSF52317">
    <property type="entry name" value="Class I glutamine amidotransferase-like"/>
    <property type="match status" value="1"/>
</dbReference>
<evidence type="ECO:0000313" key="7">
    <source>
        <dbReference type="EMBL" id="BDZ51699.1"/>
    </source>
</evidence>
<evidence type="ECO:0000259" key="4">
    <source>
        <dbReference type="Pfam" id="PF01408"/>
    </source>
</evidence>
<dbReference type="InterPro" id="IPR029010">
    <property type="entry name" value="ThuA-like"/>
</dbReference>
<organism evidence="7 8">
    <name type="scientific">Frondihabitans sucicola</name>
    <dbReference type="NCBI Taxonomy" id="1268041"/>
    <lineage>
        <taxon>Bacteria</taxon>
        <taxon>Bacillati</taxon>
        <taxon>Actinomycetota</taxon>
        <taxon>Actinomycetes</taxon>
        <taxon>Micrococcales</taxon>
        <taxon>Microbacteriaceae</taxon>
        <taxon>Frondihabitans</taxon>
    </lineage>
</organism>
<reference evidence="8" key="1">
    <citation type="journal article" date="2019" name="Int. J. Syst. Evol. Microbiol.">
        <title>The Global Catalogue of Microorganisms (GCM) 10K type strain sequencing project: providing services to taxonomists for standard genome sequencing and annotation.</title>
        <authorList>
            <consortium name="The Broad Institute Genomics Platform"/>
            <consortium name="The Broad Institute Genome Sequencing Center for Infectious Disease"/>
            <person name="Wu L."/>
            <person name="Ma J."/>
        </authorList>
    </citation>
    <scope>NUCLEOTIDE SEQUENCE [LARGE SCALE GENOMIC DNA]</scope>
    <source>
        <strain evidence="8">NBRC 108728</strain>
    </source>
</reference>
<dbReference type="PANTHER" id="PTHR43818">
    <property type="entry name" value="BCDNA.GH03377"/>
    <property type="match status" value="1"/>
</dbReference>
<keyword evidence="1" id="KW-0560">Oxidoreductase</keyword>
<dbReference type="Gene3D" id="3.40.50.720">
    <property type="entry name" value="NAD(P)-binding Rossmann-like Domain"/>
    <property type="match status" value="1"/>
</dbReference>
<evidence type="ECO:0000259" key="5">
    <source>
        <dbReference type="Pfam" id="PF06283"/>
    </source>
</evidence>
<dbReference type="PANTHER" id="PTHR43818:SF11">
    <property type="entry name" value="BCDNA.GH03377"/>
    <property type="match status" value="1"/>
</dbReference>
<feature type="region of interest" description="Disordered" evidence="3">
    <location>
        <begin position="170"/>
        <end position="218"/>
    </location>
</feature>
<dbReference type="Pfam" id="PF01408">
    <property type="entry name" value="GFO_IDH_MocA"/>
    <property type="match status" value="1"/>
</dbReference>
<keyword evidence="8" id="KW-1185">Reference proteome</keyword>
<evidence type="ECO:0000313" key="8">
    <source>
        <dbReference type="Proteomes" id="UP001321486"/>
    </source>
</evidence>
<dbReference type="InterPro" id="IPR055170">
    <property type="entry name" value="GFO_IDH_MocA-like_dom"/>
</dbReference>
<feature type="domain" description="GFO/IDH/MocA-like oxidoreductase" evidence="6">
    <location>
        <begin position="349"/>
        <end position="483"/>
    </location>
</feature>
<evidence type="ECO:0000259" key="6">
    <source>
        <dbReference type="Pfam" id="PF22725"/>
    </source>
</evidence>
<evidence type="ECO:0008006" key="9">
    <source>
        <dbReference type="Google" id="ProtNLM"/>
    </source>
</evidence>
<dbReference type="Gene3D" id="3.40.50.880">
    <property type="match status" value="1"/>
</dbReference>
<dbReference type="InterPro" id="IPR029062">
    <property type="entry name" value="Class_I_gatase-like"/>
</dbReference>
<feature type="domain" description="ThuA-like" evidence="5">
    <location>
        <begin position="4"/>
        <end position="169"/>
    </location>
</feature>
<sequence length="584" mass="62342">MVRGGWDGHQPVEATDLFVPFLKENGYEVRIEESPAIYTDGDYLDTVDLIVQSVTMSTIEKEEFEGLRLAVENGTGLGGWHGGIADSYRNNSDYLHMIGGQFATHPGKAPEERIGEQSDNYVPYTVHMTDAAATHPITEGIGDFELTTEQYWVLHDDYIDVLATTTQAVRPWDPGTAKSPRPRSGPGSGVRGGSSSRRPGTTSTSSKTPTSAPSSKGAAVGVPLKVGIIGVGKISEQYFASFPKLPGLHLTAVADIDAARTKQVADEQGVAALTVDELLADPAIDAIVNLTIPAAHVEVGTRALKAGKHVFAEKPLGLSPEEALPMLELADEKGLRVGSAPDTVLGTGIQTARQVLDSGAIGDPVAAQVHWSAPGHERWHPSPLFYYQPGGGPLFDMAPYYLTSLVTLFGPIARVSGLATRSTRERKVETGPLEGTAIPVDVDTHVSALLEHASGVTSTVTVSFEVWATRSPLFEVYGTKGTLAVPDPNRFSDPVEISTSDAPEFTEVPVSAGYDDAGRGYGLADMARAIETDRPHRASGRLAFHVLEAMDAILRSSDEKRVVELTSTVERPDPVPHGANPETW</sequence>
<proteinExistence type="predicted"/>
<evidence type="ECO:0000256" key="3">
    <source>
        <dbReference type="SAM" id="MobiDB-lite"/>
    </source>
</evidence>
<dbReference type="Proteomes" id="UP001321486">
    <property type="component" value="Chromosome"/>
</dbReference>
<evidence type="ECO:0000256" key="1">
    <source>
        <dbReference type="ARBA" id="ARBA00023002"/>
    </source>
</evidence>
<feature type="compositionally biased region" description="Low complexity" evidence="3">
    <location>
        <begin position="193"/>
        <end position="215"/>
    </location>
</feature>